<evidence type="ECO:0000256" key="1">
    <source>
        <dbReference type="ARBA" id="ARBA00000448"/>
    </source>
</evidence>
<dbReference type="Pfam" id="PF00988">
    <property type="entry name" value="CPSase_sm_chain"/>
    <property type="match status" value="1"/>
</dbReference>
<comment type="similarity">
    <text evidence="6">Belongs to the CarA family.</text>
</comment>
<keyword evidence="17" id="KW-0136">Cellulose degradation</keyword>
<dbReference type="InterPro" id="IPR006274">
    <property type="entry name" value="CarbamoylP_synth_ssu"/>
</dbReference>
<dbReference type="Proteomes" id="UP000016935">
    <property type="component" value="Unassembled WGS sequence"/>
</dbReference>
<reference evidence="32 33" key="1">
    <citation type="journal article" date="2012" name="PLoS Pathog.">
        <title>Diverse lifestyles and strategies of plant pathogenesis encoded in the genomes of eighteen Dothideomycetes fungi.</title>
        <authorList>
            <person name="Ohm R.A."/>
            <person name="Feau N."/>
            <person name="Henrissat B."/>
            <person name="Schoch C.L."/>
            <person name="Horwitz B.A."/>
            <person name="Barry K.W."/>
            <person name="Condon B.J."/>
            <person name="Copeland A.C."/>
            <person name="Dhillon B."/>
            <person name="Glaser F."/>
            <person name="Hesse C.N."/>
            <person name="Kosti I."/>
            <person name="LaButti K."/>
            <person name="Lindquist E.A."/>
            <person name="Lucas S."/>
            <person name="Salamov A.A."/>
            <person name="Bradshaw R.E."/>
            <person name="Ciuffetti L."/>
            <person name="Hamelin R.C."/>
            <person name="Kema G.H.J."/>
            <person name="Lawrence C."/>
            <person name="Scott J.A."/>
            <person name="Spatafora J.W."/>
            <person name="Turgeon B.G."/>
            <person name="de Wit P.J.G.M."/>
            <person name="Zhong S."/>
            <person name="Goodwin S.B."/>
            <person name="Grigoriev I.V."/>
        </authorList>
    </citation>
    <scope>NUCLEOTIDE SEQUENCE [LARGE SCALE GENOMIC DNA]</scope>
    <source>
        <strain evidence="33">28A</strain>
    </source>
</reference>
<dbReference type="SUPFAM" id="SSF52021">
    <property type="entry name" value="Carbamoyl phosphate synthetase, small subunit N-terminal domain"/>
    <property type="match status" value="1"/>
</dbReference>
<dbReference type="AlphaFoldDB" id="R0K0L1"/>
<dbReference type="FunFam" id="3.20.20.300:FF:000002">
    <property type="entry name" value="Probable beta-glucosidase"/>
    <property type="match status" value="1"/>
</dbReference>
<dbReference type="GeneID" id="19404825"/>
<evidence type="ECO:0000256" key="10">
    <source>
        <dbReference type="ARBA" id="ARBA00022571"/>
    </source>
</evidence>
<keyword evidence="18" id="KW-0325">Glycoprotein</keyword>
<dbReference type="HAMAP" id="MF_01209">
    <property type="entry name" value="CPSase_S_chain"/>
    <property type="match status" value="1"/>
</dbReference>
<dbReference type="InterPro" id="IPR035686">
    <property type="entry name" value="CPSase_GATase1"/>
</dbReference>
<dbReference type="Gene3D" id="2.60.40.10">
    <property type="entry name" value="Immunoglobulins"/>
    <property type="match status" value="1"/>
</dbReference>
<evidence type="ECO:0000256" key="27">
    <source>
        <dbReference type="ARBA" id="ARBA00049285"/>
    </source>
</evidence>
<dbReference type="FunFam" id="3.40.50.1700:FF:000003">
    <property type="entry name" value="Probable beta-glucosidase"/>
    <property type="match status" value="1"/>
</dbReference>
<keyword evidence="10" id="KW-0055">Arginine biosynthesis</keyword>
<evidence type="ECO:0000256" key="20">
    <source>
        <dbReference type="ARBA" id="ARBA00023295"/>
    </source>
</evidence>
<dbReference type="GO" id="GO:0008422">
    <property type="term" value="F:beta-glucosidase activity"/>
    <property type="evidence" value="ECO:0007669"/>
    <property type="project" value="UniProtKB-EC"/>
</dbReference>
<comment type="catalytic activity">
    <reaction evidence="1">
        <text>Hydrolysis of terminal, non-reducing beta-D-glucosyl residues with release of beta-D-glucose.</text>
        <dbReference type="EC" id="3.2.1.21"/>
    </reaction>
</comment>
<evidence type="ECO:0000256" key="18">
    <source>
        <dbReference type="ARBA" id="ARBA00023180"/>
    </source>
</evidence>
<evidence type="ECO:0000256" key="12">
    <source>
        <dbReference type="ARBA" id="ARBA00022605"/>
    </source>
</evidence>
<keyword evidence="9" id="KW-0964">Secreted</keyword>
<comment type="similarity">
    <text evidence="5">Belongs to the glycosyl hydrolase 3 family.</text>
</comment>
<evidence type="ECO:0000256" key="13">
    <source>
        <dbReference type="ARBA" id="ARBA00022729"/>
    </source>
</evidence>
<dbReference type="GO" id="GO:0005576">
    <property type="term" value="C:extracellular region"/>
    <property type="evidence" value="ECO:0007669"/>
    <property type="project" value="UniProtKB-SubCell"/>
</dbReference>
<evidence type="ECO:0000256" key="16">
    <source>
        <dbReference type="ARBA" id="ARBA00022840"/>
    </source>
</evidence>
<evidence type="ECO:0000256" key="21">
    <source>
        <dbReference type="ARBA" id="ARBA00023326"/>
    </source>
</evidence>
<proteinExistence type="inferred from homology"/>
<dbReference type="InterPro" id="IPR036962">
    <property type="entry name" value="Glyco_hydro_3_N_sf"/>
</dbReference>
<dbReference type="InterPro" id="IPR002474">
    <property type="entry name" value="CarbamoylP_synth_ssu_N"/>
</dbReference>
<evidence type="ECO:0000256" key="2">
    <source>
        <dbReference type="ARBA" id="ARBA00004613"/>
    </source>
</evidence>
<dbReference type="NCBIfam" id="TIGR01368">
    <property type="entry name" value="CPSaseIIsmall"/>
    <property type="match status" value="1"/>
</dbReference>
<dbReference type="InterPro" id="IPR050288">
    <property type="entry name" value="Cellulose_deg_GH3"/>
</dbReference>
<evidence type="ECO:0000313" key="33">
    <source>
        <dbReference type="Proteomes" id="UP000016935"/>
    </source>
</evidence>
<dbReference type="SUPFAM" id="SSF52317">
    <property type="entry name" value="Class I glutamine amidotransferase-like"/>
    <property type="match status" value="1"/>
</dbReference>
<name>R0K0L1_EXST2</name>
<dbReference type="PANTHER" id="PTHR42715">
    <property type="entry name" value="BETA-GLUCOSIDASE"/>
    <property type="match status" value="1"/>
</dbReference>
<dbReference type="PRINTS" id="PR00133">
    <property type="entry name" value="GLHYDRLASE3"/>
</dbReference>
<dbReference type="HOGENOM" id="CLU_006962_0_0_1"/>
<evidence type="ECO:0000256" key="28">
    <source>
        <dbReference type="SAM" id="MobiDB-lite"/>
    </source>
</evidence>
<accession>R0K0L1</accession>
<dbReference type="InterPro" id="IPR001764">
    <property type="entry name" value="Glyco_hydro_3_N"/>
</dbReference>
<keyword evidence="20" id="KW-0326">Glycosidase</keyword>
<dbReference type="Pfam" id="PF14310">
    <property type="entry name" value="Fn3-like"/>
    <property type="match status" value="1"/>
</dbReference>
<dbReference type="GO" id="GO:0005524">
    <property type="term" value="F:ATP binding"/>
    <property type="evidence" value="ECO:0007669"/>
    <property type="project" value="UniProtKB-KW"/>
</dbReference>
<evidence type="ECO:0000256" key="11">
    <source>
        <dbReference type="ARBA" id="ARBA00022598"/>
    </source>
</evidence>
<dbReference type="NCBIfam" id="NF009475">
    <property type="entry name" value="PRK12838.1"/>
    <property type="match status" value="1"/>
</dbReference>
<comment type="pathway">
    <text evidence="3">Glycan metabolism; cellulose degradation.</text>
</comment>
<comment type="pathway">
    <text evidence="4">Amino-acid biosynthesis; L-arginine biosynthesis; carbamoyl phosphate from bicarbonate: step 1/1.</text>
</comment>
<dbReference type="FunFam" id="3.40.50.880:FF:000016">
    <property type="entry name" value="Carbamoyl-phosphate synthase arginine-specific small chain"/>
    <property type="match status" value="1"/>
</dbReference>
<evidence type="ECO:0000256" key="14">
    <source>
        <dbReference type="ARBA" id="ARBA00022741"/>
    </source>
</evidence>
<dbReference type="STRING" id="671987.R0K0L1"/>
<dbReference type="PANTHER" id="PTHR42715:SF28">
    <property type="entry name" value="BETA-GLUCOSIDASE L-RELATED"/>
    <property type="match status" value="1"/>
</dbReference>
<keyword evidence="19" id="KW-0119">Carbohydrate metabolism</keyword>
<comment type="subcellular location">
    <subcellularLocation>
        <location evidence="2">Secreted</location>
    </subcellularLocation>
</comment>
<dbReference type="InterPro" id="IPR013783">
    <property type="entry name" value="Ig-like_fold"/>
</dbReference>
<evidence type="ECO:0000259" key="31">
    <source>
        <dbReference type="SMART" id="SM01217"/>
    </source>
</evidence>
<evidence type="ECO:0000256" key="26">
    <source>
        <dbReference type="ARBA" id="ARBA00048816"/>
    </source>
</evidence>
<organism evidence="32 33">
    <name type="scientific">Exserohilum turcicum (strain 28A)</name>
    <name type="common">Northern leaf blight fungus</name>
    <name type="synonym">Setosphaeria turcica</name>
    <dbReference type="NCBI Taxonomy" id="671987"/>
    <lineage>
        <taxon>Eukaryota</taxon>
        <taxon>Fungi</taxon>
        <taxon>Dikarya</taxon>
        <taxon>Ascomycota</taxon>
        <taxon>Pezizomycotina</taxon>
        <taxon>Dothideomycetes</taxon>
        <taxon>Pleosporomycetidae</taxon>
        <taxon>Pleosporales</taxon>
        <taxon>Pleosporineae</taxon>
        <taxon>Pleosporaceae</taxon>
        <taxon>Exserohilum</taxon>
    </lineage>
</organism>
<dbReference type="Gene3D" id="3.40.50.880">
    <property type="match status" value="1"/>
</dbReference>
<dbReference type="SUPFAM" id="SSF51445">
    <property type="entry name" value="(Trans)glycosidases"/>
    <property type="match status" value="1"/>
</dbReference>
<keyword evidence="13 29" id="KW-0732">Signal</keyword>
<dbReference type="InterPro" id="IPR002772">
    <property type="entry name" value="Glyco_hydro_3_C"/>
</dbReference>
<evidence type="ECO:0000256" key="24">
    <source>
        <dbReference type="ARBA" id="ARBA00044334"/>
    </source>
</evidence>
<dbReference type="PROSITE" id="PS51273">
    <property type="entry name" value="GATASE_TYPE_1"/>
    <property type="match status" value="1"/>
</dbReference>
<evidence type="ECO:0000313" key="32">
    <source>
        <dbReference type="EMBL" id="EOA83224.1"/>
    </source>
</evidence>
<evidence type="ECO:0000256" key="8">
    <source>
        <dbReference type="ARBA" id="ARBA00012744"/>
    </source>
</evidence>
<keyword evidence="21" id="KW-0624">Polysaccharide degradation</keyword>
<gene>
    <name evidence="32" type="ORF">SETTUDRAFT_43084</name>
</gene>
<evidence type="ECO:0000256" key="3">
    <source>
        <dbReference type="ARBA" id="ARBA00004987"/>
    </source>
</evidence>
<evidence type="ECO:0000256" key="5">
    <source>
        <dbReference type="ARBA" id="ARBA00005336"/>
    </source>
</evidence>
<dbReference type="eggNOG" id="KOG0370">
    <property type="taxonomic scope" value="Eukaryota"/>
</dbReference>
<dbReference type="SUPFAM" id="SSF52279">
    <property type="entry name" value="Beta-D-glucan exohydrolase, C-terminal domain"/>
    <property type="match status" value="1"/>
</dbReference>
<keyword evidence="16" id="KW-0067">ATP-binding</keyword>
<evidence type="ECO:0000259" key="30">
    <source>
        <dbReference type="SMART" id="SM01097"/>
    </source>
</evidence>
<dbReference type="FunFam" id="3.50.30.20:FF:000003">
    <property type="entry name" value="Carbamoyl-phosphate synthase arginine-specific small chain"/>
    <property type="match status" value="1"/>
</dbReference>
<keyword evidence="33" id="KW-1185">Reference proteome</keyword>
<evidence type="ECO:0000256" key="17">
    <source>
        <dbReference type="ARBA" id="ARBA00023001"/>
    </source>
</evidence>
<reference evidence="32 33" key="2">
    <citation type="journal article" date="2013" name="PLoS Genet.">
        <title>Comparative genome structure, secondary metabolite, and effector coding capacity across Cochliobolus pathogens.</title>
        <authorList>
            <person name="Condon B.J."/>
            <person name="Leng Y."/>
            <person name="Wu D."/>
            <person name="Bushley K.E."/>
            <person name="Ohm R.A."/>
            <person name="Otillar R."/>
            <person name="Martin J."/>
            <person name="Schackwitz W."/>
            <person name="Grimwood J."/>
            <person name="MohdZainudin N."/>
            <person name="Xue C."/>
            <person name="Wang R."/>
            <person name="Manning V.A."/>
            <person name="Dhillon B."/>
            <person name="Tu Z.J."/>
            <person name="Steffenson B.J."/>
            <person name="Salamov A."/>
            <person name="Sun H."/>
            <person name="Lowry S."/>
            <person name="LaButti K."/>
            <person name="Han J."/>
            <person name="Copeland A."/>
            <person name="Lindquist E."/>
            <person name="Barry K."/>
            <person name="Schmutz J."/>
            <person name="Baker S.E."/>
            <person name="Ciuffetti L.M."/>
            <person name="Grigoriev I.V."/>
            <person name="Zhong S."/>
            <person name="Turgeon B.G."/>
        </authorList>
    </citation>
    <scope>NUCLEOTIDE SEQUENCE [LARGE SCALE GENOMIC DNA]</scope>
    <source>
        <strain evidence="33">28A</strain>
    </source>
</reference>
<dbReference type="SMART" id="SM01097">
    <property type="entry name" value="CPSase_sm_chain"/>
    <property type="match status" value="1"/>
</dbReference>
<feature type="domain" description="Carbamoyl-phosphate synthase small subunit N-terminal" evidence="30">
    <location>
        <begin position="821"/>
        <end position="960"/>
    </location>
</feature>
<keyword evidence="14" id="KW-0547">Nucleotide-binding</keyword>
<evidence type="ECO:0000256" key="19">
    <source>
        <dbReference type="ARBA" id="ARBA00023277"/>
    </source>
</evidence>
<evidence type="ECO:0000256" key="15">
    <source>
        <dbReference type="ARBA" id="ARBA00022801"/>
    </source>
</evidence>
<dbReference type="InterPro" id="IPR036480">
    <property type="entry name" value="CarbP_synth_ssu_N_sf"/>
</dbReference>
<dbReference type="Gene3D" id="3.50.30.20">
    <property type="entry name" value="Carbamoyl-phosphate synthase small subunit, N-terminal domain"/>
    <property type="match status" value="1"/>
</dbReference>
<dbReference type="InterPro" id="IPR036881">
    <property type="entry name" value="Glyco_hydro_3_C_sf"/>
</dbReference>
<evidence type="ECO:0000256" key="23">
    <source>
        <dbReference type="ARBA" id="ARBA00044168"/>
    </source>
</evidence>
<feature type="region of interest" description="Disordered" evidence="28">
    <location>
        <begin position="1233"/>
        <end position="1255"/>
    </location>
</feature>
<dbReference type="EC" id="3.2.1.21" evidence="8"/>
<dbReference type="GO" id="GO:0006541">
    <property type="term" value="P:glutamine metabolic process"/>
    <property type="evidence" value="ECO:0007669"/>
    <property type="project" value="InterPro"/>
</dbReference>
<keyword evidence="12" id="KW-0028">Amino-acid biosynthesis</keyword>
<feature type="signal peptide" evidence="29">
    <location>
        <begin position="1"/>
        <end position="17"/>
    </location>
</feature>
<dbReference type="Gene3D" id="3.20.20.300">
    <property type="entry name" value="Glycoside hydrolase, family 3, N-terminal domain"/>
    <property type="match status" value="1"/>
</dbReference>
<dbReference type="GO" id="GO:0004088">
    <property type="term" value="F:carbamoyl-phosphate synthase (glutamine-hydrolyzing) activity"/>
    <property type="evidence" value="ECO:0007669"/>
    <property type="project" value="UniProtKB-EC"/>
</dbReference>
<dbReference type="Pfam" id="PF01915">
    <property type="entry name" value="Glyco_hydro_3_C"/>
    <property type="match status" value="1"/>
</dbReference>
<evidence type="ECO:0000256" key="22">
    <source>
        <dbReference type="ARBA" id="ARBA00044031"/>
    </source>
</evidence>
<dbReference type="InterPro" id="IPR026891">
    <property type="entry name" value="Fn3-like"/>
</dbReference>
<dbReference type="Pfam" id="PF00933">
    <property type="entry name" value="Glyco_hydro_3"/>
    <property type="match status" value="1"/>
</dbReference>
<evidence type="ECO:0000256" key="7">
    <source>
        <dbReference type="ARBA" id="ARBA00012738"/>
    </source>
</evidence>
<evidence type="ECO:0000256" key="29">
    <source>
        <dbReference type="SAM" id="SignalP"/>
    </source>
</evidence>
<feature type="chain" id="PRO_5004343745" description="Carbamoyl phosphate synthase arginine-specific small chain" evidence="29">
    <location>
        <begin position="18"/>
        <end position="1255"/>
    </location>
</feature>
<dbReference type="SMART" id="SM01217">
    <property type="entry name" value="Fn3_like"/>
    <property type="match status" value="1"/>
</dbReference>
<dbReference type="GO" id="GO:0005737">
    <property type="term" value="C:cytoplasm"/>
    <property type="evidence" value="ECO:0007669"/>
    <property type="project" value="UniProtKB-ARBA"/>
</dbReference>
<protein>
    <recommendedName>
        <fullName evidence="23">Carbamoyl phosphate synthase arginine-specific small chain</fullName>
        <ecNumber evidence="8">3.2.1.21</ecNumber>
        <ecNumber evidence="7">6.3.5.5</ecNumber>
    </recommendedName>
    <alternativeName>
        <fullName evidence="25">Arginine-specific carbamoyl phosphate synthetase, glutamine chain</fullName>
    </alternativeName>
    <alternativeName>
        <fullName evidence="24">Glutamine-dependent carbamoyl phosphate synthetase</fullName>
    </alternativeName>
</protein>
<dbReference type="InterPro" id="IPR017853">
    <property type="entry name" value="GH"/>
</dbReference>
<keyword evidence="11" id="KW-0436">Ligase</keyword>
<evidence type="ECO:0000256" key="25">
    <source>
        <dbReference type="ARBA" id="ARBA00044340"/>
    </source>
</evidence>
<dbReference type="EMBL" id="KB908833">
    <property type="protein sequence ID" value="EOA83224.1"/>
    <property type="molecule type" value="Genomic_DNA"/>
</dbReference>
<keyword evidence="15 32" id="KW-0378">Hydrolase</keyword>
<dbReference type="GO" id="GO:0006207">
    <property type="term" value="P:'de novo' pyrimidine nucleobase biosynthetic process"/>
    <property type="evidence" value="ECO:0007669"/>
    <property type="project" value="InterPro"/>
</dbReference>
<dbReference type="InterPro" id="IPR029062">
    <property type="entry name" value="Class_I_gatase-like"/>
</dbReference>
<dbReference type="InterPro" id="IPR017926">
    <property type="entry name" value="GATASE"/>
</dbReference>
<dbReference type="GO" id="GO:0030245">
    <property type="term" value="P:cellulose catabolic process"/>
    <property type="evidence" value="ECO:0007669"/>
    <property type="project" value="UniProtKB-KW"/>
</dbReference>
<dbReference type="CDD" id="cd01744">
    <property type="entry name" value="GATase1_CPSase"/>
    <property type="match status" value="1"/>
</dbReference>
<feature type="domain" description="Fibronectin type III-like" evidence="31">
    <location>
        <begin position="656"/>
        <end position="725"/>
    </location>
</feature>
<evidence type="ECO:0000256" key="4">
    <source>
        <dbReference type="ARBA" id="ARBA00005077"/>
    </source>
</evidence>
<comment type="catalytic activity">
    <reaction evidence="26">
        <text>hydrogencarbonate + L-glutamine + 2 ATP + H2O = carbamoyl phosphate + L-glutamate + 2 ADP + phosphate + 2 H(+)</text>
        <dbReference type="Rhea" id="RHEA:18633"/>
        <dbReference type="ChEBI" id="CHEBI:15377"/>
        <dbReference type="ChEBI" id="CHEBI:15378"/>
        <dbReference type="ChEBI" id="CHEBI:17544"/>
        <dbReference type="ChEBI" id="CHEBI:29985"/>
        <dbReference type="ChEBI" id="CHEBI:30616"/>
        <dbReference type="ChEBI" id="CHEBI:43474"/>
        <dbReference type="ChEBI" id="CHEBI:58228"/>
        <dbReference type="ChEBI" id="CHEBI:58359"/>
        <dbReference type="ChEBI" id="CHEBI:456216"/>
        <dbReference type="EC" id="6.3.5.5"/>
    </reaction>
</comment>
<dbReference type="GO" id="GO:0006526">
    <property type="term" value="P:L-arginine biosynthetic process"/>
    <property type="evidence" value="ECO:0007669"/>
    <property type="project" value="UniProtKB-KW"/>
</dbReference>
<sequence>MRSICLPVLAMAGLATAVPFDQPVSKRAVGTWDDAYTKATAALARLSQDEKIGIVTGTGWMKGPCVGNTKAASSIGYPSLCLQDGPLGVRYVQGITAFSAGIHAASTWDIDLIRERGAFLGAEAKALGVHVQLGPSSGPLGKFAKGGRNWEGFGSDPYLQGIMMAETIEGMQESGVQATAKHWIVNEQERNRYTMSSDVGDRVMRELYVWPFMDAIHSKAAAVMCSYNKVNGTWACESDGVMNKLLKDELGHRGYIMSDWNAQHTTTGSANGGLDMTMPGTDFSNNNVYWGPQLKSAISNGQVQQSRLDDMVKRILAAWYLVGQDKGYPATSFNSWSIGRHEVSGNHKTNVRAMARDGIVLLKNANAALPLKKPKSIAVIGSDSIVAPRGANACVDRGCTEGVLTMGWGSGSVELPSDMVAPLDAIKTQAQKDGTTVTSSPNDNAQQGASAAQNAEIAVVCINSNAGEGYITVEGNPGDRTNLDPWHNGNELVKAVAAVNKKTIVVVHSVGPIVMEQWIDNPNVVAVVWAGLPGQEPGNGVVDIMYGAASPSGKLPYTIAKREEDYGTTIASGDDKSWNLFIDYRHFDKENIQPRFEFGFGLSYTNFTYSDLALSGKPSAGPSTGAVGPGGPVDLFETVATVTAKISNSGGVAGAEVPQLYLGYPASTNSPPKQLRGFTKLKLEAGASGTATFKLRRRDMSYWDEKTRKWTVAAGEYSVFVGSSSRDVRLTGLHLRPPVEGISELKAYPIPSLPIQTQIHTTSPLIMISQLFKPSAVRSAGFLGRAANNRLQARYLATVQSNTERAIPTPSMRKATAVSNEPATFTIKNGPIFSGKSFGAKTNISGEAVFTTSLVGYPESMTDPSYRGQILVFTQPLIGNYGVPSSARDEHGLLRYFESPYIQASGIVVQDYALKHSHWTAVESLGAWCAREGVPAISGVDTREVVTYLREQGSSLARISVGEEYDADEDEAYIDPEAIHLVRRVSTKAPFHVSSSLGDMHVALIDCGVKENILRSLVSRGASVTCFPYDYPIHKVAHHFDGVFISNGPGDPTHCTTTVHNLRKLFETSQLPVMGICMGHQLIALAAGAKTIKLKYGNRAHNIPALDLTTGKCHITSQNHGYAVDPTTLNSEWKEYFTNLNDQSNEGLIHSTRPIFSAQFHPEAKGGPLDSAYLFDKYIENVQQYKDQQASFSQRSNKPSPLLVDLLAKERVGVHPDAPDFEGHAAGMDTQQITVGGPVAPSYQPITQKPVASAA</sequence>
<comment type="subunit">
    <text evidence="22">Heterodimer composed of 2 chains; the small (or glutamine) chain promotes the hydrolysis of glutamine to ammonia, which is used by the large (or ammonia) chain to synthesize carbamoyl phosphate.</text>
</comment>
<dbReference type="Pfam" id="PF00117">
    <property type="entry name" value="GATase"/>
    <property type="match status" value="1"/>
</dbReference>
<evidence type="ECO:0000256" key="6">
    <source>
        <dbReference type="ARBA" id="ARBA00007800"/>
    </source>
</evidence>
<dbReference type="RefSeq" id="XP_008028859.1">
    <property type="nucleotide sequence ID" value="XM_008030668.1"/>
</dbReference>
<evidence type="ECO:0000256" key="9">
    <source>
        <dbReference type="ARBA" id="ARBA00022525"/>
    </source>
</evidence>
<dbReference type="EC" id="6.3.5.5" evidence="7"/>
<dbReference type="PRINTS" id="PR00099">
    <property type="entry name" value="CPSGATASE"/>
</dbReference>
<comment type="catalytic activity">
    <reaction evidence="27">
        <text>L-glutamine + H2O = L-glutamate + NH4(+)</text>
        <dbReference type="Rhea" id="RHEA:15889"/>
        <dbReference type="ChEBI" id="CHEBI:15377"/>
        <dbReference type="ChEBI" id="CHEBI:28938"/>
        <dbReference type="ChEBI" id="CHEBI:29985"/>
        <dbReference type="ChEBI" id="CHEBI:58359"/>
    </reaction>
</comment>
<dbReference type="OrthoDB" id="434at2759"/>
<dbReference type="Gene3D" id="3.40.50.1700">
    <property type="entry name" value="Glycoside hydrolase family 3 C-terminal domain"/>
    <property type="match status" value="1"/>
</dbReference>